<dbReference type="InterPro" id="IPR036390">
    <property type="entry name" value="WH_DNA-bd_sf"/>
</dbReference>
<evidence type="ECO:0000313" key="5">
    <source>
        <dbReference type="EMBL" id="SEJ25711.1"/>
    </source>
</evidence>
<gene>
    <name evidence="5" type="ORF">SAMN04487940_104204</name>
</gene>
<dbReference type="RefSeq" id="WP_074836010.1">
    <property type="nucleotide sequence ID" value="NZ_FNYY01000004.1"/>
</dbReference>
<dbReference type="Pfam" id="PF00392">
    <property type="entry name" value="GntR"/>
    <property type="match status" value="1"/>
</dbReference>
<sequence length="220" mass="23881">MNQIDTQPDKPGLPAHERVYRQLRALLLFGEMPPGAPITIQGLTARLDAGMTPVREAIRRLTAEGALTFQGNRRVCVPRLDAGAVSELIHARVAIEPELARRACGFATAEDIADLRAIDDRLDAAINSGDVRGYLEENYRFHAGLNALAGAPILLDLAEGLWLRFGPSLRVVCGRYGTQSLPDQHKAILAALAAGDTEAVARAMEDDVRQGMEHIQQSVE</sequence>
<evidence type="ECO:0000256" key="1">
    <source>
        <dbReference type="ARBA" id="ARBA00023015"/>
    </source>
</evidence>
<dbReference type="AlphaFoldDB" id="A0A975ZMX9"/>
<accession>A0A975ZMX9</accession>
<dbReference type="GO" id="GO:0003700">
    <property type="term" value="F:DNA-binding transcription factor activity"/>
    <property type="evidence" value="ECO:0007669"/>
    <property type="project" value="InterPro"/>
</dbReference>
<evidence type="ECO:0000259" key="4">
    <source>
        <dbReference type="PROSITE" id="PS50949"/>
    </source>
</evidence>
<dbReference type="Gene3D" id="1.20.120.530">
    <property type="entry name" value="GntR ligand-binding domain-like"/>
    <property type="match status" value="1"/>
</dbReference>
<dbReference type="SUPFAM" id="SSF48008">
    <property type="entry name" value="GntR ligand-binding domain-like"/>
    <property type="match status" value="1"/>
</dbReference>
<dbReference type="InterPro" id="IPR008920">
    <property type="entry name" value="TF_FadR/GntR_C"/>
</dbReference>
<dbReference type="InterPro" id="IPR036388">
    <property type="entry name" value="WH-like_DNA-bd_sf"/>
</dbReference>
<evidence type="ECO:0000313" key="6">
    <source>
        <dbReference type="Proteomes" id="UP000182932"/>
    </source>
</evidence>
<dbReference type="Pfam" id="PF07729">
    <property type="entry name" value="FCD"/>
    <property type="match status" value="1"/>
</dbReference>
<feature type="domain" description="HTH gntR-type" evidence="4">
    <location>
        <begin position="13"/>
        <end position="80"/>
    </location>
</feature>
<dbReference type="GO" id="GO:0003677">
    <property type="term" value="F:DNA binding"/>
    <property type="evidence" value="ECO:0007669"/>
    <property type="project" value="UniProtKB-KW"/>
</dbReference>
<proteinExistence type="predicted"/>
<name>A0A975ZMX9_9RHOB</name>
<dbReference type="InterPro" id="IPR000524">
    <property type="entry name" value="Tscrpt_reg_HTH_GntR"/>
</dbReference>
<evidence type="ECO:0000256" key="2">
    <source>
        <dbReference type="ARBA" id="ARBA00023125"/>
    </source>
</evidence>
<dbReference type="PANTHER" id="PTHR43537">
    <property type="entry name" value="TRANSCRIPTIONAL REGULATOR, GNTR FAMILY"/>
    <property type="match status" value="1"/>
</dbReference>
<dbReference type="GeneID" id="80817892"/>
<protein>
    <submittedName>
        <fullName evidence="5">Transcriptional regulator, GntR family</fullName>
    </submittedName>
</protein>
<keyword evidence="1" id="KW-0805">Transcription regulation</keyword>
<dbReference type="PROSITE" id="PS50949">
    <property type="entry name" value="HTH_GNTR"/>
    <property type="match status" value="1"/>
</dbReference>
<dbReference type="SMART" id="SM00345">
    <property type="entry name" value="HTH_GNTR"/>
    <property type="match status" value="1"/>
</dbReference>
<dbReference type="EMBL" id="FNYY01000004">
    <property type="protein sequence ID" value="SEJ25711.1"/>
    <property type="molecule type" value="Genomic_DNA"/>
</dbReference>
<dbReference type="Proteomes" id="UP000182932">
    <property type="component" value="Unassembled WGS sequence"/>
</dbReference>
<evidence type="ECO:0000256" key="3">
    <source>
        <dbReference type="ARBA" id="ARBA00023163"/>
    </source>
</evidence>
<dbReference type="Gene3D" id="1.10.10.10">
    <property type="entry name" value="Winged helix-like DNA-binding domain superfamily/Winged helix DNA-binding domain"/>
    <property type="match status" value="1"/>
</dbReference>
<dbReference type="SMART" id="SM00895">
    <property type="entry name" value="FCD"/>
    <property type="match status" value="1"/>
</dbReference>
<reference evidence="5 6" key="1">
    <citation type="submission" date="2016-10" db="EMBL/GenBank/DDBJ databases">
        <authorList>
            <person name="Varghese N."/>
            <person name="Submissions S."/>
        </authorList>
    </citation>
    <scope>NUCLEOTIDE SEQUENCE [LARGE SCALE GENOMIC DNA]</scope>
    <source>
        <strain evidence="5 6">FF3</strain>
    </source>
</reference>
<keyword evidence="3" id="KW-0804">Transcription</keyword>
<dbReference type="PANTHER" id="PTHR43537:SF39">
    <property type="entry name" value="HTH-TYPE TRANSCRIPTIONAL REGULATOR MCBR"/>
    <property type="match status" value="1"/>
</dbReference>
<dbReference type="SUPFAM" id="SSF46785">
    <property type="entry name" value="Winged helix' DNA-binding domain"/>
    <property type="match status" value="1"/>
</dbReference>
<keyword evidence="6" id="KW-1185">Reference proteome</keyword>
<keyword evidence="2" id="KW-0238">DNA-binding</keyword>
<organism evidence="5 6">
    <name type="scientific">Marinovum algicola</name>
    <dbReference type="NCBI Taxonomy" id="42444"/>
    <lineage>
        <taxon>Bacteria</taxon>
        <taxon>Pseudomonadati</taxon>
        <taxon>Pseudomonadota</taxon>
        <taxon>Alphaproteobacteria</taxon>
        <taxon>Rhodobacterales</taxon>
        <taxon>Roseobacteraceae</taxon>
        <taxon>Marinovum</taxon>
    </lineage>
</organism>
<comment type="caution">
    <text evidence="5">The sequence shown here is derived from an EMBL/GenBank/DDBJ whole genome shotgun (WGS) entry which is preliminary data.</text>
</comment>
<dbReference type="InterPro" id="IPR011711">
    <property type="entry name" value="GntR_C"/>
</dbReference>